<feature type="region of interest" description="Disordered" evidence="1">
    <location>
        <begin position="14"/>
        <end position="46"/>
    </location>
</feature>
<reference evidence="2 3" key="1">
    <citation type="journal article" date="2019" name="Emerg. Microbes Infect.">
        <title>Comprehensive subspecies identification of 175 nontuberculous mycobacteria species based on 7547 genomic profiles.</title>
        <authorList>
            <person name="Matsumoto Y."/>
            <person name="Kinjo T."/>
            <person name="Motooka D."/>
            <person name="Nabeya D."/>
            <person name="Jung N."/>
            <person name="Uechi K."/>
            <person name="Horii T."/>
            <person name="Iida T."/>
            <person name="Fujita J."/>
            <person name="Nakamura S."/>
        </authorList>
    </citation>
    <scope>NUCLEOTIDE SEQUENCE [LARGE SCALE GENOMIC DNA]</scope>
    <source>
        <strain evidence="2 3">JCM 6377</strain>
    </source>
</reference>
<evidence type="ECO:0000256" key="1">
    <source>
        <dbReference type="SAM" id="MobiDB-lite"/>
    </source>
</evidence>
<proteinExistence type="predicted"/>
<name>A0A7I9WBW0_MYCAG</name>
<evidence type="ECO:0000313" key="2">
    <source>
        <dbReference type="EMBL" id="GFG55213.1"/>
    </source>
</evidence>
<dbReference type="Proteomes" id="UP000465302">
    <property type="component" value="Unassembled WGS sequence"/>
</dbReference>
<dbReference type="AlphaFoldDB" id="A0A7I9WBW0"/>
<gene>
    <name evidence="2" type="ORF">MAGR_66540</name>
</gene>
<evidence type="ECO:0000313" key="3">
    <source>
        <dbReference type="Proteomes" id="UP000465302"/>
    </source>
</evidence>
<comment type="caution">
    <text evidence="2">The sequence shown here is derived from an EMBL/GenBank/DDBJ whole genome shotgun (WGS) entry which is preliminary data.</text>
</comment>
<accession>A0A7I9WBW0</accession>
<protein>
    <submittedName>
        <fullName evidence="2">Uncharacterized protein</fullName>
    </submittedName>
</protein>
<organism evidence="2 3">
    <name type="scientific">Mycolicibacterium agri</name>
    <name type="common">Mycobacterium agri</name>
    <dbReference type="NCBI Taxonomy" id="36811"/>
    <lineage>
        <taxon>Bacteria</taxon>
        <taxon>Bacillati</taxon>
        <taxon>Actinomycetota</taxon>
        <taxon>Actinomycetes</taxon>
        <taxon>Mycobacteriales</taxon>
        <taxon>Mycobacteriaceae</taxon>
        <taxon>Mycolicibacterium</taxon>
    </lineage>
</organism>
<dbReference type="EMBL" id="BLKS01000003">
    <property type="protein sequence ID" value="GFG55213.1"/>
    <property type="molecule type" value="Genomic_DNA"/>
</dbReference>
<sequence length="67" mass="7321">MVIRRIPIFETTFSNEPTGDVEPEVPPYEGRKTSADSGDETVKSRCARGRSEHFTRPAATGIARAGN</sequence>